<dbReference type="InterPro" id="IPR036700">
    <property type="entry name" value="BOBF_sf"/>
</dbReference>
<dbReference type="Gene3D" id="2.40.50.200">
    <property type="entry name" value="Bacterial OB-fold"/>
    <property type="match status" value="1"/>
</dbReference>
<sequence length="133" mass="14561">MKKHAAMVAIVALFTMPALAAQTGGFVDPNAPQNQAQSQQGGFKGPQNVVTVKEAKEMKDDSWITVRGNIVKRLSDDDYLFQDQTGTLSVEIDDEDWKGQSVAPGDKVELQGELDKAFNDAQLEVKQVRKIQG</sequence>
<dbReference type="InterPro" id="IPR005220">
    <property type="entry name" value="CarO-like"/>
</dbReference>
<feature type="compositionally biased region" description="Low complexity" evidence="2">
    <location>
        <begin position="29"/>
        <end position="41"/>
    </location>
</feature>
<evidence type="ECO:0000256" key="2">
    <source>
        <dbReference type="SAM" id="MobiDB-lite"/>
    </source>
</evidence>
<dbReference type="RefSeq" id="WP_249892723.1">
    <property type="nucleotide sequence ID" value="NZ_CP082904.1"/>
</dbReference>
<dbReference type="PANTHER" id="PTHR36571:SF1">
    <property type="entry name" value="PROTEIN YGIW"/>
    <property type="match status" value="1"/>
</dbReference>
<dbReference type="InterPro" id="IPR016052">
    <property type="entry name" value="YgiW/YdeI"/>
</dbReference>
<dbReference type="SUPFAM" id="SSF101756">
    <property type="entry name" value="Hypothetical protein YgiW"/>
    <property type="match status" value="1"/>
</dbReference>
<organism evidence="4 5">
    <name type="scientific">Mixta hanseatica</name>
    <dbReference type="NCBI Taxonomy" id="2872648"/>
    <lineage>
        <taxon>Bacteria</taxon>
        <taxon>Pseudomonadati</taxon>
        <taxon>Pseudomonadota</taxon>
        <taxon>Gammaproteobacteria</taxon>
        <taxon>Enterobacterales</taxon>
        <taxon>Erwiniaceae</taxon>
        <taxon>Mixta</taxon>
    </lineage>
</organism>
<feature type="signal peptide" evidence="3">
    <location>
        <begin position="1"/>
        <end position="20"/>
    </location>
</feature>
<dbReference type="PANTHER" id="PTHR36571">
    <property type="entry name" value="PROTEIN YGIW"/>
    <property type="match status" value="1"/>
</dbReference>
<dbReference type="NCBIfam" id="NF033674">
    <property type="entry name" value="stress_OB_fold"/>
    <property type="match status" value="1"/>
</dbReference>
<protein>
    <submittedName>
        <fullName evidence="4">YgiW/YdeI family stress tolerance OB fold protein</fullName>
    </submittedName>
</protein>
<evidence type="ECO:0000256" key="3">
    <source>
        <dbReference type="SAM" id="SignalP"/>
    </source>
</evidence>
<keyword evidence="5" id="KW-1185">Reference proteome</keyword>
<gene>
    <name evidence="4" type="ORF">K6958_20095</name>
</gene>
<evidence type="ECO:0000313" key="5">
    <source>
        <dbReference type="Proteomes" id="UP001056635"/>
    </source>
</evidence>
<dbReference type="Pfam" id="PF04076">
    <property type="entry name" value="BOF"/>
    <property type="match status" value="1"/>
</dbReference>
<evidence type="ECO:0000256" key="1">
    <source>
        <dbReference type="ARBA" id="ARBA00022729"/>
    </source>
</evidence>
<reference evidence="4" key="1">
    <citation type="submission" date="2021-09" db="EMBL/GenBank/DDBJ databases">
        <title>First case of bloodstream infection caused by Mixta hanseatica sp. nov., a member of the Erwiniaceae family.</title>
        <authorList>
            <person name="Both A."/>
            <person name="Huang J."/>
            <person name="Wenzel P."/>
            <person name="Aepfelbacher M."/>
            <person name="Rohde H."/>
            <person name="Christner M."/>
            <person name="Hentschke M."/>
        </authorList>
    </citation>
    <scope>NUCLEOTIDE SEQUENCE</scope>
    <source>
        <strain evidence="4">X22927</strain>
    </source>
</reference>
<keyword evidence="1 3" id="KW-0732">Signal</keyword>
<dbReference type="EMBL" id="CP082904">
    <property type="protein sequence ID" value="UQY44091.1"/>
    <property type="molecule type" value="Genomic_DNA"/>
</dbReference>
<evidence type="ECO:0000313" key="4">
    <source>
        <dbReference type="EMBL" id="UQY44091.1"/>
    </source>
</evidence>
<feature type="chain" id="PRO_5045896730" evidence="3">
    <location>
        <begin position="21"/>
        <end position="133"/>
    </location>
</feature>
<accession>A0ABY4R6R4</accession>
<proteinExistence type="predicted"/>
<name>A0ABY4R6R4_9GAMM</name>
<dbReference type="Proteomes" id="UP001056635">
    <property type="component" value="Chromosome"/>
</dbReference>
<feature type="region of interest" description="Disordered" evidence="2">
    <location>
        <begin position="24"/>
        <end position="47"/>
    </location>
</feature>
<dbReference type="NCBIfam" id="TIGR00156">
    <property type="entry name" value="YgiW/YdeI family stress tolerance OB fold protein"/>
    <property type="match status" value="1"/>
</dbReference>